<dbReference type="AlphaFoldDB" id="A0A087CHZ2"/>
<dbReference type="Pfam" id="PF00296">
    <property type="entry name" value="Bac_luciferase"/>
    <property type="match status" value="1"/>
</dbReference>
<dbReference type="GO" id="GO:0047646">
    <property type="term" value="F:alkanal monooxygenase (FMN-linked) activity"/>
    <property type="evidence" value="ECO:0007669"/>
    <property type="project" value="UniProtKB-EC"/>
</dbReference>
<name>A0A087CHZ2_9BIFI</name>
<dbReference type="SUPFAM" id="SSF51679">
    <property type="entry name" value="Bacterial luciferase-like"/>
    <property type="match status" value="1"/>
</dbReference>
<organism evidence="5 6">
    <name type="scientific">Bifidobacterium psychraerophilum</name>
    <dbReference type="NCBI Taxonomy" id="218140"/>
    <lineage>
        <taxon>Bacteria</taxon>
        <taxon>Bacillati</taxon>
        <taxon>Actinomycetota</taxon>
        <taxon>Actinomycetes</taxon>
        <taxon>Bifidobacteriales</taxon>
        <taxon>Bifidobacteriaceae</taxon>
        <taxon>Bifidobacterium</taxon>
    </lineage>
</organism>
<evidence type="ECO:0000313" key="5">
    <source>
        <dbReference type="EMBL" id="KFI82892.1"/>
    </source>
</evidence>
<feature type="region of interest" description="Disordered" evidence="3">
    <location>
        <begin position="1"/>
        <end position="24"/>
    </location>
</feature>
<evidence type="ECO:0000259" key="4">
    <source>
        <dbReference type="Pfam" id="PF00296"/>
    </source>
</evidence>
<dbReference type="Proteomes" id="UP000029050">
    <property type="component" value="Unassembled WGS sequence"/>
</dbReference>
<keyword evidence="1 5" id="KW-0560">Oxidoreductase</keyword>
<gene>
    <name evidence="5" type="ORF">BPSY_0682</name>
</gene>
<dbReference type="STRING" id="218140.BPSY_0682"/>
<reference evidence="5 6" key="1">
    <citation type="submission" date="2014-03" db="EMBL/GenBank/DDBJ databases">
        <title>Genomics of Bifidobacteria.</title>
        <authorList>
            <person name="Ventura M."/>
            <person name="Milani C."/>
            <person name="Lugli G.A."/>
        </authorList>
    </citation>
    <scope>NUCLEOTIDE SEQUENCE [LARGE SCALE GENOMIC DNA]</scope>
    <source>
        <strain evidence="5 6">LMG 21775</strain>
    </source>
</reference>
<dbReference type="eggNOG" id="COG2141">
    <property type="taxonomic scope" value="Bacteria"/>
</dbReference>
<protein>
    <submittedName>
        <fullName evidence="5">Luciferase-like monooxygenase</fullName>
        <ecNumber evidence="5">1.14.14.3</ecNumber>
    </submittedName>
</protein>
<dbReference type="Gene3D" id="3.20.20.30">
    <property type="entry name" value="Luciferase-like domain"/>
    <property type="match status" value="1"/>
</dbReference>
<sequence>MEIGALTFGEVTTDPRTGRSPSANRRLHDTIEQITLADEVGLDVFGVGEHHRSDFVASAPSMILAAAASVTRNITLTSAVTVLSSDDPVRVYEQYATLDLLSDGRAEIMAGRGSYTESFPLFGYDLRDYADLFDEKLDLLLRIRDHNPVDWSGRFRAALKHADIAPRAQSELPIWQAVGGTPSSAVHAGHLGLPMMIAFLAGPIGAHVHMVDYYRSAAAQSDVSPQSVRVGASVHGFVGTSSQSARDTMFPYFSKGMKENNHQRGAGFEIPRPAFDAQATPGGMPVVGSPQEVIDKIMTYRELYGIDRIMMQMGFGGVPQKEHLQAIELLGTQVAPVLRRETRMDAGIEEEQ</sequence>
<comment type="caution">
    <text evidence="5">The sequence shown here is derived from an EMBL/GenBank/DDBJ whole genome shotgun (WGS) entry which is preliminary data.</text>
</comment>
<dbReference type="PANTHER" id="PTHR30137">
    <property type="entry name" value="LUCIFERASE-LIKE MONOOXYGENASE"/>
    <property type="match status" value="1"/>
</dbReference>
<evidence type="ECO:0000256" key="2">
    <source>
        <dbReference type="ARBA" id="ARBA00023033"/>
    </source>
</evidence>
<dbReference type="EC" id="1.14.14.3" evidence="5"/>
<dbReference type="InterPro" id="IPR050766">
    <property type="entry name" value="Bact_Lucif_Oxidored"/>
</dbReference>
<dbReference type="PANTHER" id="PTHR30137:SF8">
    <property type="entry name" value="BLR5498 PROTEIN"/>
    <property type="match status" value="1"/>
</dbReference>
<feature type="domain" description="Luciferase-like" evidence="4">
    <location>
        <begin position="1"/>
        <end position="303"/>
    </location>
</feature>
<dbReference type="EMBL" id="JGZI01000008">
    <property type="protein sequence ID" value="KFI82892.1"/>
    <property type="molecule type" value="Genomic_DNA"/>
</dbReference>
<dbReference type="InterPro" id="IPR036661">
    <property type="entry name" value="Luciferase-like_sf"/>
</dbReference>
<proteinExistence type="predicted"/>
<keyword evidence="2 5" id="KW-0503">Monooxygenase</keyword>
<dbReference type="InterPro" id="IPR011251">
    <property type="entry name" value="Luciferase-like_dom"/>
</dbReference>
<dbReference type="GO" id="GO:0005829">
    <property type="term" value="C:cytosol"/>
    <property type="evidence" value="ECO:0007669"/>
    <property type="project" value="TreeGrafter"/>
</dbReference>
<keyword evidence="6" id="KW-1185">Reference proteome</keyword>
<evidence type="ECO:0000256" key="1">
    <source>
        <dbReference type="ARBA" id="ARBA00023002"/>
    </source>
</evidence>
<dbReference type="OrthoDB" id="9776438at2"/>
<accession>A0A087CHZ2</accession>
<evidence type="ECO:0000313" key="6">
    <source>
        <dbReference type="Proteomes" id="UP000029050"/>
    </source>
</evidence>
<evidence type="ECO:0000256" key="3">
    <source>
        <dbReference type="SAM" id="MobiDB-lite"/>
    </source>
</evidence>